<evidence type="ECO:0000313" key="2">
    <source>
        <dbReference type="EMBL" id="GJT23418.1"/>
    </source>
</evidence>
<evidence type="ECO:0000313" key="3">
    <source>
        <dbReference type="Proteomes" id="UP001151760"/>
    </source>
</evidence>
<comment type="caution">
    <text evidence="2">The sequence shown here is derived from an EMBL/GenBank/DDBJ whole genome shotgun (WGS) entry which is preliminary data.</text>
</comment>
<proteinExistence type="predicted"/>
<dbReference type="EMBL" id="BQNB010014053">
    <property type="protein sequence ID" value="GJT23418.1"/>
    <property type="molecule type" value="Genomic_DNA"/>
</dbReference>
<evidence type="ECO:0000256" key="1">
    <source>
        <dbReference type="SAM" id="MobiDB-lite"/>
    </source>
</evidence>
<reference evidence="2" key="2">
    <citation type="submission" date="2022-01" db="EMBL/GenBank/DDBJ databases">
        <authorList>
            <person name="Yamashiro T."/>
            <person name="Shiraishi A."/>
            <person name="Satake H."/>
            <person name="Nakayama K."/>
        </authorList>
    </citation>
    <scope>NUCLEOTIDE SEQUENCE</scope>
</reference>
<feature type="compositionally biased region" description="Polar residues" evidence="1">
    <location>
        <begin position="171"/>
        <end position="202"/>
    </location>
</feature>
<organism evidence="2 3">
    <name type="scientific">Tanacetum coccineum</name>
    <dbReference type="NCBI Taxonomy" id="301880"/>
    <lineage>
        <taxon>Eukaryota</taxon>
        <taxon>Viridiplantae</taxon>
        <taxon>Streptophyta</taxon>
        <taxon>Embryophyta</taxon>
        <taxon>Tracheophyta</taxon>
        <taxon>Spermatophyta</taxon>
        <taxon>Magnoliopsida</taxon>
        <taxon>eudicotyledons</taxon>
        <taxon>Gunneridae</taxon>
        <taxon>Pentapetalae</taxon>
        <taxon>asterids</taxon>
        <taxon>campanulids</taxon>
        <taxon>Asterales</taxon>
        <taxon>Asteraceae</taxon>
        <taxon>Asteroideae</taxon>
        <taxon>Anthemideae</taxon>
        <taxon>Anthemidinae</taxon>
        <taxon>Tanacetum</taxon>
    </lineage>
</organism>
<sequence length="276" mass="31731">MSQEIMHINMNAVDILDVNKSCVIECNKCLELETELLKKKDFIEKDVYDKLVKRYSTLEKYFISLELATQLNQEIFQKDNSGENQNAPTFNQLFEINELKAQSQEKDTVIRKLKDRIKSLTGNDSVEKLDIEHISHRLKNNRDAHEVYLEKTIKNTSILRGLVECAREQNPRVNTTTSASGSKPSGNTKTNRITRLPNSNQKNKVEEYPRNVKSSLNKTNSISESIINAHVKHSMRNAKFESICAICSKYLFDANHDMCLIDYVNDVKVRSKSKSK</sequence>
<reference evidence="2" key="1">
    <citation type="journal article" date="2022" name="Int. J. Mol. Sci.">
        <title>Draft Genome of Tanacetum Coccineum: Genomic Comparison of Closely Related Tanacetum-Family Plants.</title>
        <authorList>
            <person name="Yamashiro T."/>
            <person name="Shiraishi A."/>
            <person name="Nakayama K."/>
            <person name="Satake H."/>
        </authorList>
    </citation>
    <scope>NUCLEOTIDE SEQUENCE</scope>
</reference>
<name>A0ABQ5CBG0_9ASTR</name>
<keyword evidence="3" id="KW-1185">Reference proteome</keyword>
<accession>A0ABQ5CBG0</accession>
<gene>
    <name evidence="2" type="ORF">Tco_0893355</name>
</gene>
<dbReference type="Proteomes" id="UP001151760">
    <property type="component" value="Unassembled WGS sequence"/>
</dbReference>
<protein>
    <submittedName>
        <fullName evidence="2">Uncharacterized protein</fullName>
    </submittedName>
</protein>
<feature type="region of interest" description="Disordered" evidence="1">
    <location>
        <begin position="169"/>
        <end position="208"/>
    </location>
</feature>